<dbReference type="CDD" id="cd17255">
    <property type="entry name" value="RMtype1_S_Fco49512ORF2615P-TRD2-CR2_like"/>
    <property type="match status" value="2"/>
</dbReference>
<dbReference type="RefSeq" id="WP_119496474.1">
    <property type="nucleotide sequence ID" value="NZ_NRJH01000012.1"/>
</dbReference>
<dbReference type="PANTHER" id="PTHR30408">
    <property type="entry name" value="TYPE-1 RESTRICTION ENZYME ECOKI SPECIFICITY PROTEIN"/>
    <property type="match status" value="1"/>
</dbReference>
<evidence type="ECO:0000256" key="2">
    <source>
        <dbReference type="ARBA" id="ARBA00022747"/>
    </source>
</evidence>
<proteinExistence type="inferred from homology"/>
<dbReference type="SUPFAM" id="SSF116734">
    <property type="entry name" value="DNA methylase specificity domain"/>
    <property type="match status" value="2"/>
</dbReference>
<dbReference type="GO" id="GO:0009307">
    <property type="term" value="P:DNA restriction-modification system"/>
    <property type="evidence" value="ECO:0007669"/>
    <property type="project" value="UniProtKB-KW"/>
</dbReference>
<dbReference type="AlphaFoldDB" id="A0A3A1Y5X4"/>
<evidence type="ECO:0000313" key="6">
    <source>
        <dbReference type="Proteomes" id="UP000266258"/>
    </source>
</evidence>
<dbReference type="InterPro" id="IPR000055">
    <property type="entry name" value="Restrct_endonuc_typeI_TRD"/>
</dbReference>
<dbReference type="Gene3D" id="1.10.287.1120">
    <property type="entry name" value="Bipartite methylase S protein"/>
    <property type="match status" value="1"/>
</dbReference>
<organism evidence="5 6">
    <name type="scientific">Psittacicella melopsittaci</name>
    <dbReference type="NCBI Taxonomy" id="2028576"/>
    <lineage>
        <taxon>Bacteria</taxon>
        <taxon>Pseudomonadati</taxon>
        <taxon>Pseudomonadota</taxon>
        <taxon>Gammaproteobacteria</taxon>
        <taxon>Pasteurellales</taxon>
        <taxon>Psittacicellaceae</taxon>
        <taxon>Psittacicella</taxon>
    </lineage>
</organism>
<evidence type="ECO:0000259" key="4">
    <source>
        <dbReference type="Pfam" id="PF01420"/>
    </source>
</evidence>
<dbReference type="Gene3D" id="3.90.220.20">
    <property type="entry name" value="DNA methylase specificity domains"/>
    <property type="match status" value="2"/>
</dbReference>
<keyword evidence="3" id="KW-0238">DNA-binding</keyword>
<feature type="domain" description="Type I restriction modification DNA specificity" evidence="4">
    <location>
        <begin position="52"/>
        <end position="180"/>
    </location>
</feature>
<dbReference type="GO" id="GO:0003677">
    <property type="term" value="F:DNA binding"/>
    <property type="evidence" value="ECO:0007669"/>
    <property type="project" value="UniProtKB-KW"/>
</dbReference>
<protein>
    <recommendedName>
        <fullName evidence="4">Type I restriction modification DNA specificity domain-containing protein</fullName>
    </recommendedName>
</protein>
<gene>
    <name evidence="5" type="ORF">CJP74_01295</name>
</gene>
<comment type="caution">
    <text evidence="5">The sequence shown here is derived from an EMBL/GenBank/DDBJ whole genome shotgun (WGS) entry which is preliminary data.</text>
</comment>
<accession>A0A3A1Y5X4</accession>
<evidence type="ECO:0000256" key="1">
    <source>
        <dbReference type="ARBA" id="ARBA00010923"/>
    </source>
</evidence>
<dbReference type="EMBL" id="NRJH01000012">
    <property type="protein sequence ID" value="RIY33652.1"/>
    <property type="molecule type" value="Genomic_DNA"/>
</dbReference>
<dbReference type="OrthoDB" id="9798929at2"/>
<evidence type="ECO:0000256" key="3">
    <source>
        <dbReference type="ARBA" id="ARBA00023125"/>
    </source>
</evidence>
<name>A0A3A1Y5X4_9GAMM</name>
<dbReference type="Pfam" id="PF01420">
    <property type="entry name" value="Methylase_S"/>
    <property type="match status" value="2"/>
</dbReference>
<comment type="similarity">
    <text evidence="1">Belongs to the type-I restriction system S methylase family.</text>
</comment>
<keyword evidence="2" id="KW-0680">Restriction system</keyword>
<feature type="domain" description="Type I restriction modification DNA specificity" evidence="4">
    <location>
        <begin position="226"/>
        <end position="365"/>
    </location>
</feature>
<dbReference type="Proteomes" id="UP000266258">
    <property type="component" value="Unassembled WGS sequence"/>
</dbReference>
<reference evidence="5 6" key="1">
    <citation type="submission" date="2017-08" db="EMBL/GenBank/DDBJ databases">
        <title>Reclassification of Bisgaard taxon 37 and 44.</title>
        <authorList>
            <person name="Christensen H."/>
        </authorList>
    </citation>
    <scope>NUCLEOTIDE SEQUENCE [LARGE SCALE GENOMIC DNA]</scope>
    <source>
        <strain evidence="5 6">B96_4</strain>
    </source>
</reference>
<dbReference type="InterPro" id="IPR044946">
    <property type="entry name" value="Restrct_endonuc_typeI_TRD_sf"/>
</dbReference>
<evidence type="ECO:0000313" key="5">
    <source>
        <dbReference type="EMBL" id="RIY33652.1"/>
    </source>
</evidence>
<keyword evidence="6" id="KW-1185">Reference proteome</keyword>
<dbReference type="InterPro" id="IPR052021">
    <property type="entry name" value="Type-I_RS_S_subunit"/>
</dbReference>
<dbReference type="PANTHER" id="PTHR30408:SF13">
    <property type="entry name" value="TYPE I RESTRICTION ENZYME HINDI SPECIFICITY SUBUNIT"/>
    <property type="match status" value="1"/>
</dbReference>
<sequence>MTKQIIQGPTLRFPEFSTPWVRDQVKNIFDEITRGQVLAVSKMSPVPTPIYIYPVYSSQTVNNGIIGYYNEYLFEDAITWTTDGYAGRVTFRSGKFYSTNVNGVLISHRGYSNKAMAEALNRVAFRYVAKAVIPKLMNNVMEQIVFTYPPDLAEQQKIGNFFKDVDNKITSLQNALSKIKELKQSLIYKLLVVKNGTQPELRFPEFTYPWSENKVENIFDRFISGEIKNVTDLVKDKQTETYKYPVITSQTTNNGICGYSDTYLYSDCITWATHGANAGAVFYREGKFLASELCSMAISDKGYGNFAMAAILNNEAYKHATRAGIPKVSKTTFKQIVIKYPQDLAEQQKLSNLFKDLDNLFSQLELTIEHHKTLKQALLQRMFV</sequence>